<accession>A0ABU2S5M2</accession>
<dbReference type="NCBIfam" id="TIGR01686">
    <property type="entry name" value="FkbH"/>
    <property type="match status" value="1"/>
</dbReference>
<dbReference type="InterPro" id="IPR010033">
    <property type="entry name" value="HAD_SF_ppase_IIIC"/>
</dbReference>
<dbReference type="InterPro" id="IPR016181">
    <property type="entry name" value="Acyl_CoA_acyltransferase"/>
</dbReference>
<comment type="caution">
    <text evidence="1">The sequence shown here is derived from an EMBL/GenBank/DDBJ whole genome shotgun (WGS) entry which is preliminary data.</text>
</comment>
<dbReference type="Pfam" id="PF13419">
    <property type="entry name" value="HAD_2"/>
    <property type="match status" value="1"/>
</dbReference>
<protein>
    <submittedName>
        <fullName evidence="1">HAD-IIIC family phosphatase</fullName>
    </submittedName>
</protein>
<dbReference type="InterPro" id="IPR041492">
    <property type="entry name" value="HAD_2"/>
</dbReference>
<proteinExistence type="predicted"/>
<dbReference type="InterPro" id="IPR010037">
    <property type="entry name" value="FkbH_domain"/>
</dbReference>
<dbReference type="InterPro" id="IPR023214">
    <property type="entry name" value="HAD_sf"/>
</dbReference>
<dbReference type="Proteomes" id="UP001183615">
    <property type="component" value="Unassembled WGS sequence"/>
</dbReference>
<dbReference type="EMBL" id="JAVREV010000008">
    <property type="protein sequence ID" value="MDT0444123.1"/>
    <property type="molecule type" value="Genomic_DNA"/>
</dbReference>
<keyword evidence="2" id="KW-1185">Reference proteome</keyword>
<dbReference type="NCBIfam" id="TIGR01681">
    <property type="entry name" value="HAD-SF-IIIC"/>
    <property type="match status" value="1"/>
</dbReference>
<name>A0ABU2S5M2_9ACTN</name>
<dbReference type="InterPro" id="IPR036412">
    <property type="entry name" value="HAD-like_sf"/>
</dbReference>
<dbReference type="RefSeq" id="WP_311618399.1">
    <property type="nucleotide sequence ID" value="NZ_JAVREV010000008.1"/>
</dbReference>
<evidence type="ECO:0000313" key="1">
    <source>
        <dbReference type="EMBL" id="MDT0444123.1"/>
    </source>
</evidence>
<organism evidence="1 2">
    <name type="scientific">Streptomyces johnsoniae</name>
    <dbReference type="NCBI Taxonomy" id="3075532"/>
    <lineage>
        <taxon>Bacteria</taxon>
        <taxon>Bacillati</taxon>
        <taxon>Actinomycetota</taxon>
        <taxon>Actinomycetes</taxon>
        <taxon>Kitasatosporales</taxon>
        <taxon>Streptomycetaceae</taxon>
        <taxon>Streptomyces</taxon>
    </lineage>
</organism>
<dbReference type="SUPFAM" id="SSF56784">
    <property type="entry name" value="HAD-like"/>
    <property type="match status" value="1"/>
</dbReference>
<dbReference type="Gene3D" id="3.40.630.30">
    <property type="match status" value="1"/>
</dbReference>
<evidence type="ECO:0000313" key="2">
    <source>
        <dbReference type="Proteomes" id="UP001183615"/>
    </source>
</evidence>
<reference evidence="2" key="1">
    <citation type="submission" date="2023-07" db="EMBL/GenBank/DDBJ databases">
        <title>30 novel species of actinomycetes from the DSMZ collection.</title>
        <authorList>
            <person name="Nouioui I."/>
        </authorList>
    </citation>
    <scope>NUCLEOTIDE SEQUENCE [LARGE SCALE GENOMIC DNA]</scope>
    <source>
        <strain evidence="2">DSM 41886</strain>
    </source>
</reference>
<dbReference type="SUPFAM" id="SSF55729">
    <property type="entry name" value="Acyl-CoA N-acyltransferases (Nat)"/>
    <property type="match status" value="1"/>
</dbReference>
<sequence>MSDAPTLVKCLVWDLDNTLWRGTLLEDSEVALPDDIRRTIIELDARGILQAVASKNDHDHAWERLERLGVAEYFVLPQIGWHPKSQSIKEIADQLNFAMKTIAFIDDQPAERAEVAYHHAEVRCYDADQAAELTGLPEFSPAVVTVDAARRRDMYQAGFRRTAERESFTGPDEEFLRSLDLVMEIKPADEGDLSRVEELTLRTSQMNATGVYYSDADLRALIADPGHEVLTVTLTDRFGPHGAVGVMLLGYHERVWHLKLLATSCRVVSFGAGAVLLNWLITEAAESGVHLAADFRRTDRNRMMEIAYRFAGFTGDACDCLAELPAETAPDRADIEFRHLVAERRPGPTTMSVVGPALGAEDAAGAALA</sequence>
<gene>
    <name evidence="1" type="ORF">RM779_16195</name>
</gene>
<dbReference type="Gene3D" id="3.40.50.1000">
    <property type="entry name" value="HAD superfamily/HAD-like"/>
    <property type="match status" value="1"/>
</dbReference>